<dbReference type="InterPro" id="IPR041243">
    <property type="entry name" value="STI1/HOP_DP"/>
</dbReference>
<evidence type="ECO:0000259" key="7">
    <source>
        <dbReference type="SMART" id="SM00727"/>
    </source>
</evidence>
<dbReference type="Pfam" id="PF17830">
    <property type="entry name" value="STI1-HOP_DP"/>
    <property type="match status" value="1"/>
</dbReference>
<evidence type="ECO:0000256" key="1">
    <source>
        <dbReference type="ARBA" id="ARBA00004496"/>
    </source>
</evidence>
<feature type="repeat" description="TPR" evidence="6">
    <location>
        <begin position="146"/>
        <end position="179"/>
    </location>
</feature>
<dbReference type="OrthoDB" id="2423701at2759"/>
<accession>A0A2T7NZM9</accession>
<keyword evidence="3" id="KW-0677">Repeat</keyword>
<comment type="caution">
    <text evidence="8">The sequence shown here is derived from an EMBL/GenBank/DDBJ whole genome shotgun (WGS) entry which is preliminary data.</text>
</comment>
<dbReference type="GO" id="GO:0005737">
    <property type="term" value="C:cytoplasm"/>
    <property type="evidence" value="ECO:0007669"/>
    <property type="project" value="UniProtKB-SubCell"/>
</dbReference>
<feature type="repeat" description="TPR" evidence="6">
    <location>
        <begin position="214"/>
        <end position="247"/>
    </location>
</feature>
<reference evidence="8 9" key="1">
    <citation type="submission" date="2018-04" db="EMBL/GenBank/DDBJ databases">
        <title>The genome of golden apple snail Pomacea canaliculata provides insight into stress tolerance and invasive adaptation.</title>
        <authorList>
            <person name="Liu C."/>
            <person name="Liu B."/>
            <person name="Ren Y."/>
            <person name="Zhang Y."/>
            <person name="Wang H."/>
            <person name="Li S."/>
            <person name="Jiang F."/>
            <person name="Yin L."/>
            <person name="Zhang G."/>
            <person name="Qian W."/>
            <person name="Fan W."/>
        </authorList>
    </citation>
    <scope>NUCLEOTIDE SEQUENCE [LARGE SCALE GENOMIC DNA]</scope>
    <source>
        <strain evidence="8">SZHN2017</strain>
        <tissue evidence="8">Muscle</tissue>
    </source>
</reference>
<dbReference type="Pfam" id="PF00515">
    <property type="entry name" value="TPR_1"/>
    <property type="match status" value="2"/>
</dbReference>
<dbReference type="PANTHER" id="PTHR22904">
    <property type="entry name" value="TPR REPEAT CONTAINING PROTEIN"/>
    <property type="match status" value="1"/>
</dbReference>
<keyword evidence="9" id="KW-1185">Reference proteome</keyword>
<dbReference type="EMBL" id="PZQS01000008">
    <property type="protein sequence ID" value="PVD26606.1"/>
    <property type="molecule type" value="Genomic_DNA"/>
</dbReference>
<keyword evidence="2" id="KW-0963">Cytoplasm</keyword>
<evidence type="ECO:0000256" key="4">
    <source>
        <dbReference type="ARBA" id="ARBA00022803"/>
    </source>
</evidence>
<feature type="repeat" description="TPR" evidence="6">
    <location>
        <begin position="84"/>
        <end position="117"/>
    </location>
</feature>
<feature type="repeat" description="TPR" evidence="6">
    <location>
        <begin position="43"/>
        <end position="76"/>
    </location>
</feature>
<proteinExistence type="predicted"/>
<dbReference type="Proteomes" id="UP000245119">
    <property type="component" value="Linkage Group LG8"/>
</dbReference>
<feature type="repeat" description="TPR" evidence="6">
    <location>
        <begin position="9"/>
        <end position="42"/>
    </location>
</feature>
<dbReference type="InterPro" id="IPR011990">
    <property type="entry name" value="TPR-like_helical_dom_sf"/>
</dbReference>
<dbReference type="SMART" id="SM00727">
    <property type="entry name" value="STI1"/>
    <property type="match status" value="1"/>
</dbReference>
<dbReference type="InterPro" id="IPR006636">
    <property type="entry name" value="STI1_HS-bd"/>
</dbReference>
<protein>
    <recommendedName>
        <fullName evidence="5">Stress-induced-phosphoprotein 1</fullName>
    </recommendedName>
</protein>
<name>A0A2T7NZM9_POMCA</name>
<dbReference type="Gene3D" id="1.25.40.10">
    <property type="entry name" value="Tetratricopeptide repeat domain"/>
    <property type="match status" value="2"/>
</dbReference>
<evidence type="ECO:0000313" key="8">
    <source>
        <dbReference type="EMBL" id="PVD26606.1"/>
    </source>
</evidence>
<keyword evidence="4 6" id="KW-0802">TPR repeat</keyword>
<evidence type="ECO:0000256" key="3">
    <source>
        <dbReference type="ARBA" id="ARBA00022737"/>
    </source>
</evidence>
<dbReference type="FunFam" id="1.25.40.10:FF:000010">
    <property type="entry name" value="Stress-induced phosphoprotein 1"/>
    <property type="match status" value="1"/>
</dbReference>
<dbReference type="SUPFAM" id="SSF48452">
    <property type="entry name" value="TPR-like"/>
    <property type="match status" value="2"/>
</dbReference>
<dbReference type="InterPro" id="IPR019734">
    <property type="entry name" value="TPR_rpt"/>
</dbReference>
<evidence type="ECO:0000313" key="9">
    <source>
        <dbReference type="Proteomes" id="UP000245119"/>
    </source>
</evidence>
<dbReference type="FunFam" id="1.25.40.10:FF:000027">
    <property type="entry name" value="stress-induced-phosphoprotein 1 isoform X1"/>
    <property type="match status" value="1"/>
</dbReference>
<evidence type="ECO:0000256" key="5">
    <source>
        <dbReference type="ARBA" id="ARBA00026193"/>
    </source>
</evidence>
<organism evidence="8 9">
    <name type="scientific">Pomacea canaliculata</name>
    <name type="common">Golden apple snail</name>
    <dbReference type="NCBI Taxonomy" id="400727"/>
    <lineage>
        <taxon>Eukaryota</taxon>
        <taxon>Metazoa</taxon>
        <taxon>Spiralia</taxon>
        <taxon>Lophotrochozoa</taxon>
        <taxon>Mollusca</taxon>
        <taxon>Gastropoda</taxon>
        <taxon>Caenogastropoda</taxon>
        <taxon>Architaenioglossa</taxon>
        <taxon>Ampullarioidea</taxon>
        <taxon>Ampullariidae</taxon>
        <taxon>Pomacea</taxon>
    </lineage>
</organism>
<dbReference type="PANTHER" id="PTHR22904:SF523">
    <property type="entry name" value="STRESS-INDUCED-PHOSPHOPROTEIN 1"/>
    <property type="match status" value="1"/>
</dbReference>
<dbReference type="Pfam" id="PF13414">
    <property type="entry name" value="TPR_11"/>
    <property type="match status" value="2"/>
</dbReference>
<dbReference type="STRING" id="400727.A0A2T7NZM9"/>
<dbReference type="Gene3D" id="1.10.260.100">
    <property type="match status" value="1"/>
</dbReference>
<evidence type="ECO:0000256" key="6">
    <source>
        <dbReference type="PROSITE-ProRule" id="PRU00339"/>
    </source>
</evidence>
<sequence length="326" mass="37034">MAENNKKLALEAKEKGNAAYKKKDFAAALEHYEKATQLDPTNITFYSNRAAVYFEQGDYDKCISECEKAVEIGREQRADFTLIAKVFARQANAYLKMGDYENALTYFNKSLSEHRTQEIVNKAQEASVAVLLKEQQRRAYINPELSLQEKEKGNKCFQNGDYPTAIKHYTEAIKRNPDDAKIYSNRAACYTKLMEFNLALKDSEECIRLDPKFIKGYLRKGSCLMAMKEMSRAAVAYQKALDLDPTCQEALDGYRKAVVEEGNNPEAVRQRAMADPEVQSILADPAMQMILEQMSKDPRAVREHLKNPDIAAKIQKLMEVGIVALR</sequence>
<dbReference type="FunFam" id="1.10.260.100:FF:000002">
    <property type="entry name" value="Stress-induced-phosphoprotein 1 (Hsp70/Hsp90-organizing)"/>
    <property type="match status" value="1"/>
</dbReference>
<dbReference type="GO" id="GO:0051879">
    <property type="term" value="F:Hsp90 protein binding"/>
    <property type="evidence" value="ECO:0007669"/>
    <property type="project" value="TreeGrafter"/>
</dbReference>
<evidence type="ECO:0000256" key="2">
    <source>
        <dbReference type="ARBA" id="ARBA00022490"/>
    </source>
</evidence>
<feature type="domain" description="STI1" evidence="7">
    <location>
        <begin position="275"/>
        <end position="314"/>
    </location>
</feature>
<dbReference type="AlphaFoldDB" id="A0A2T7NZM9"/>
<feature type="repeat" description="TPR" evidence="6">
    <location>
        <begin position="180"/>
        <end position="213"/>
    </location>
</feature>
<comment type="subcellular location">
    <subcellularLocation>
        <location evidence="1">Cytoplasm</location>
    </subcellularLocation>
</comment>
<dbReference type="SMART" id="SM00028">
    <property type="entry name" value="TPR"/>
    <property type="match status" value="6"/>
</dbReference>
<gene>
    <name evidence="8" type="ORF">C0Q70_14283</name>
</gene>
<dbReference type="PROSITE" id="PS50005">
    <property type="entry name" value="TPR"/>
    <property type="match status" value="6"/>
</dbReference>